<name>A0A5A7VLZ1_CUCMM</name>
<evidence type="ECO:0000313" key="2">
    <source>
        <dbReference type="EMBL" id="TYK22429.1"/>
    </source>
</evidence>
<accession>A0A5A7VLZ1</accession>
<comment type="caution">
    <text evidence="1">The sequence shown here is derived from an EMBL/GenBank/DDBJ whole genome shotgun (WGS) entry which is preliminary data.</text>
</comment>
<evidence type="ECO:0000313" key="4">
    <source>
        <dbReference type="Proteomes" id="UP000321947"/>
    </source>
</evidence>
<dbReference type="Proteomes" id="UP000321393">
    <property type="component" value="Unassembled WGS sequence"/>
</dbReference>
<protein>
    <recommendedName>
        <fullName evidence="5">Envelope-like protein</fullName>
    </recommendedName>
</protein>
<gene>
    <name evidence="2" type="ORF">E5676_scaffold530G00240</name>
    <name evidence="1" type="ORF">E6C27_scaffold50G00360</name>
</gene>
<dbReference type="Proteomes" id="UP000321947">
    <property type="component" value="Unassembled WGS sequence"/>
</dbReference>
<evidence type="ECO:0000313" key="3">
    <source>
        <dbReference type="Proteomes" id="UP000321393"/>
    </source>
</evidence>
<evidence type="ECO:0008006" key="5">
    <source>
        <dbReference type="Google" id="ProtNLM"/>
    </source>
</evidence>
<reference evidence="3 4" key="1">
    <citation type="submission" date="2019-08" db="EMBL/GenBank/DDBJ databases">
        <title>Draft genome sequences of two oriental melons (Cucumis melo L. var makuwa).</title>
        <authorList>
            <person name="Kwon S.-Y."/>
        </authorList>
    </citation>
    <scope>NUCLEOTIDE SEQUENCE [LARGE SCALE GENOMIC DNA]</scope>
    <source>
        <strain evidence="4">cv. Chang Bougi</strain>
        <strain evidence="3">cv. SW 3</strain>
        <tissue evidence="1">Leaf</tissue>
    </source>
</reference>
<evidence type="ECO:0000313" key="1">
    <source>
        <dbReference type="EMBL" id="KAA0067516.1"/>
    </source>
</evidence>
<sequence>MVNTRNGTIKLVCPKKLMKLLILEATYMVFELGNVVSKALPLKDLIDYHRKKSQVNISESSPVFVHHKHIVDSAVEDVETSPGVSESYISEMDSDEQDDVLLARLLKNGLFSNVEPSVADVPITSAHSDESSSSEDVFVVISGHTSATNEEVSQSGRFSPVRSSVRFEFLADNQHSVPNPYPVGDSTDNLGENISNTDYQTVHISNISMFEVQNLSCIINGFLGNTVESNSTPSHPQMKS</sequence>
<proteinExistence type="predicted"/>
<dbReference type="EMBL" id="SSTE01000540">
    <property type="protein sequence ID" value="KAA0067516.1"/>
    <property type="molecule type" value="Genomic_DNA"/>
</dbReference>
<dbReference type="AlphaFoldDB" id="A0A5A7VLZ1"/>
<organism evidence="1 3">
    <name type="scientific">Cucumis melo var. makuwa</name>
    <name type="common">Oriental melon</name>
    <dbReference type="NCBI Taxonomy" id="1194695"/>
    <lineage>
        <taxon>Eukaryota</taxon>
        <taxon>Viridiplantae</taxon>
        <taxon>Streptophyta</taxon>
        <taxon>Embryophyta</taxon>
        <taxon>Tracheophyta</taxon>
        <taxon>Spermatophyta</taxon>
        <taxon>Magnoliopsida</taxon>
        <taxon>eudicotyledons</taxon>
        <taxon>Gunneridae</taxon>
        <taxon>Pentapetalae</taxon>
        <taxon>rosids</taxon>
        <taxon>fabids</taxon>
        <taxon>Cucurbitales</taxon>
        <taxon>Cucurbitaceae</taxon>
        <taxon>Benincaseae</taxon>
        <taxon>Cucumis</taxon>
    </lineage>
</organism>
<dbReference type="EMBL" id="SSTD01005046">
    <property type="protein sequence ID" value="TYK22429.1"/>
    <property type="molecule type" value="Genomic_DNA"/>
</dbReference>